<name>A0A6V7V4N8_MELEN</name>
<feature type="compositionally biased region" description="Basic and acidic residues" evidence="1">
    <location>
        <begin position="784"/>
        <end position="812"/>
    </location>
</feature>
<feature type="region of interest" description="Disordered" evidence="1">
    <location>
        <begin position="777"/>
        <end position="822"/>
    </location>
</feature>
<dbReference type="EMBL" id="CAJEWN010000152">
    <property type="protein sequence ID" value="CAD2169393.1"/>
    <property type="molecule type" value="Genomic_DNA"/>
</dbReference>
<protein>
    <recommendedName>
        <fullName evidence="3">DUF5648 domain-containing protein</fullName>
    </recommendedName>
</protein>
<feature type="region of interest" description="Disordered" evidence="1">
    <location>
        <begin position="509"/>
        <end position="561"/>
    </location>
</feature>
<organism evidence="4 5">
    <name type="scientific">Meloidogyne enterolobii</name>
    <name type="common">Root-knot nematode worm</name>
    <name type="synonym">Meloidogyne mayaguensis</name>
    <dbReference type="NCBI Taxonomy" id="390850"/>
    <lineage>
        <taxon>Eukaryota</taxon>
        <taxon>Metazoa</taxon>
        <taxon>Ecdysozoa</taxon>
        <taxon>Nematoda</taxon>
        <taxon>Chromadorea</taxon>
        <taxon>Rhabditida</taxon>
        <taxon>Tylenchina</taxon>
        <taxon>Tylenchomorpha</taxon>
        <taxon>Tylenchoidea</taxon>
        <taxon>Meloidogynidae</taxon>
        <taxon>Meloidogyninae</taxon>
        <taxon>Meloidogyne</taxon>
    </lineage>
</organism>
<dbReference type="Pfam" id="PF18885">
    <property type="entry name" value="DUF5648"/>
    <property type="match status" value="1"/>
</dbReference>
<feature type="region of interest" description="Disordered" evidence="1">
    <location>
        <begin position="204"/>
        <end position="247"/>
    </location>
</feature>
<evidence type="ECO:0000256" key="1">
    <source>
        <dbReference type="SAM" id="MobiDB-lite"/>
    </source>
</evidence>
<evidence type="ECO:0000256" key="2">
    <source>
        <dbReference type="SAM" id="Phobius"/>
    </source>
</evidence>
<keyword evidence="2" id="KW-0472">Membrane</keyword>
<feature type="domain" description="DUF5648" evidence="3">
    <location>
        <begin position="617"/>
        <end position="761"/>
    </location>
</feature>
<dbReference type="AlphaFoldDB" id="A0A6V7V4N8"/>
<keyword evidence="2" id="KW-1133">Transmembrane helix</keyword>
<feature type="compositionally biased region" description="Basic and acidic residues" evidence="1">
    <location>
        <begin position="222"/>
        <end position="238"/>
    </location>
</feature>
<accession>A0A6V7V4N8</accession>
<keyword evidence="2" id="KW-0812">Transmembrane</keyword>
<gene>
    <name evidence="4" type="ORF">MENT_LOCUS20727</name>
</gene>
<evidence type="ECO:0000313" key="4">
    <source>
        <dbReference type="EMBL" id="CAD2169393.1"/>
    </source>
</evidence>
<comment type="caution">
    <text evidence="4">The sequence shown here is derived from an EMBL/GenBank/DDBJ whole genome shotgun (WGS) entry which is preliminary data.</text>
</comment>
<dbReference type="OrthoDB" id="5852280at2759"/>
<sequence>MSKTSIYNYCLNKCLNIFVFQNSSFYAFIIMPNYKFLIKLFNFFFILQLYSFSLTFAYATFSWPMARIPFEDDSRLTADNDMAVALNNARMDLQARTCVRLVPRKTEKDYVLFTDLGQNIECQVLVNAGPSCLEPMKRPHKPKRVFSECDIEYVNHLYNCPKRRKPSPICPTGRLIMSKPDEYFERNLITTTTEKQLSNEEIFSIGEGGGRGGNEEDYLPLNEKEEEKGKKFSNKNEEKEEEEDSIRERPYISISIEAEETEELDYSTITTELPTTTAATTTIYPVTEIEEQTVTESNNIEEQIENSTELIEIQQTTSKTTENYLSTEEVLTTSSTSLANLEEENNLLITSPDEEKLTTATPPQTTSSISTSLDTSLSTFETNIPNPTNIVDIPSSNKFGESLGVMGRQPYPLMMTLITTTTTTILPPTPEWVRSVEESFLAGEQLGGGSGEKKEIIGEKPHGDGWRILSTIGPPSPMPIPPILPPFQPLQPFQPVGEEEKEIISKIGGGGGGSGGSNPLDPLPIKPGVIGIRNGTRINSQEEEEDEKEEMGKSSNLIENNKGPKQKISAFLGVIQLPPGAAINIKERTKITKLVERTKYIGPCGSACTYGGRLVHLYRSFNNNPQILNHFYTTERLEQHLMGAQGFVMEPSMGYLGKNQIDPNCTCIRPLYRLYSEFAKDHFLTSNEDEKNIAETLLGYSFERILGYCTKEPGCGAYLPLYRFYNAINKDHFYTIDQQEMHYYKTHSELAFGFEKIECYVWQKSSSSRGCPALTLEIQEDEEERRRENEENKSIKNEKEENNKSFSDENIKLKRRRKRRKD</sequence>
<dbReference type="InterPro" id="IPR043708">
    <property type="entry name" value="DUF5648"/>
</dbReference>
<reference evidence="4 5" key="1">
    <citation type="submission" date="2020-08" db="EMBL/GenBank/DDBJ databases">
        <authorList>
            <person name="Koutsovoulos G."/>
            <person name="Danchin GJ E."/>
        </authorList>
    </citation>
    <scope>NUCLEOTIDE SEQUENCE [LARGE SCALE GENOMIC DNA]</scope>
</reference>
<evidence type="ECO:0000313" key="5">
    <source>
        <dbReference type="Proteomes" id="UP000580250"/>
    </source>
</evidence>
<proteinExistence type="predicted"/>
<feature type="transmembrane region" description="Helical" evidence="2">
    <location>
        <begin position="40"/>
        <end position="61"/>
    </location>
</feature>
<dbReference type="Proteomes" id="UP000580250">
    <property type="component" value="Unassembled WGS sequence"/>
</dbReference>
<evidence type="ECO:0000259" key="3">
    <source>
        <dbReference type="Pfam" id="PF18885"/>
    </source>
</evidence>
<feature type="compositionally biased region" description="Basic residues" evidence="1">
    <location>
        <begin position="813"/>
        <end position="822"/>
    </location>
</feature>